<keyword evidence="1" id="KW-0732">Signal</keyword>
<dbReference type="InterPro" id="IPR036058">
    <property type="entry name" value="Kazal_dom_sf"/>
</dbReference>
<dbReference type="PANTHER" id="PTHR34376:SF7">
    <property type="entry name" value="KAZAL-LIKE DOMAIN-CONTAINING PROTEIN"/>
    <property type="match status" value="1"/>
</dbReference>
<reference evidence="3" key="1">
    <citation type="submission" date="2022-02" db="EMBL/GenBank/DDBJ databases">
        <authorList>
            <person name="Henning P.M."/>
            <person name="McCubbin A.G."/>
            <person name="Shore J.S."/>
        </authorList>
    </citation>
    <scope>NUCLEOTIDE SEQUENCE</scope>
    <source>
        <strain evidence="3">F60SS</strain>
        <tissue evidence="3">Leaves</tissue>
    </source>
</reference>
<evidence type="ECO:0000313" key="3">
    <source>
        <dbReference type="EMBL" id="KAJ4847741.1"/>
    </source>
</evidence>
<dbReference type="FunFam" id="3.30.60.30:FF:000116">
    <property type="entry name" value="Serine protease inhibitor, Kazal-type family protein"/>
    <property type="match status" value="1"/>
</dbReference>
<feature type="chain" id="PRO_5040372565" description="Kazal-like domain-containing protein" evidence="1">
    <location>
        <begin position="27"/>
        <end position="85"/>
    </location>
</feature>
<dbReference type="Gene3D" id="3.30.60.30">
    <property type="match status" value="1"/>
</dbReference>
<reference evidence="3" key="2">
    <citation type="journal article" date="2023" name="Plants (Basel)">
        <title>Annotation of the Turnera subulata (Passifloraceae) Draft Genome Reveals the S-Locus Evolved after the Divergence of Turneroideae from Passifloroideae in a Stepwise Manner.</title>
        <authorList>
            <person name="Henning P.M."/>
            <person name="Roalson E.H."/>
            <person name="Mir W."/>
            <person name="McCubbin A.G."/>
            <person name="Shore J.S."/>
        </authorList>
    </citation>
    <scope>NUCLEOTIDE SEQUENCE</scope>
    <source>
        <strain evidence="3">F60SS</strain>
    </source>
</reference>
<sequence>MAKKNIMASLFAIALVFGLCLTAAKSQGYEDVCAGVERPPPEEIPCTINCLVADPVCGSDGVTYTCGCIDAFCHGVDRVVKKGEC</sequence>
<keyword evidence="4" id="KW-1185">Reference proteome</keyword>
<evidence type="ECO:0000259" key="2">
    <source>
        <dbReference type="PROSITE" id="PS51465"/>
    </source>
</evidence>
<dbReference type="Proteomes" id="UP001141552">
    <property type="component" value="Unassembled WGS sequence"/>
</dbReference>
<feature type="signal peptide" evidence="1">
    <location>
        <begin position="1"/>
        <end position="26"/>
    </location>
</feature>
<evidence type="ECO:0000256" key="1">
    <source>
        <dbReference type="SAM" id="SignalP"/>
    </source>
</evidence>
<feature type="domain" description="Kazal-like" evidence="2">
    <location>
        <begin position="27"/>
        <end position="85"/>
    </location>
</feature>
<dbReference type="SUPFAM" id="SSF100895">
    <property type="entry name" value="Kazal-type serine protease inhibitors"/>
    <property type="match status" value="1"/>
</dbReference>
<dbReference type="PROSITE" id="PS51465">
    <property type="entry name" value="KAZAL_2"/>
    <property type="match status" value="1"/>
</dbReference>
<proteinExistence type="predicted"/>
<comment type="caution">
    <text evidence="3">The sequence shown here is derived from an EMBL/GenBank/DDBJ whole genome shotgun (WGS) entry which is preliminary data.</text>
</comment>
<organism evidence="3 4">
    <name type="scientific">Turnera subulata</name>
    <dbReference type="NCBI Taxonomy" id="218843"/>
    <lineage>
        <taxon>Eukaryota</taxon>
        <taxon>Viridiplantae</taxon>
        <taxon>Streptophyta</taxon>
        <taxon>Embryophyta</taxon>
        <taxon>Tracheophyta</taxon>
        <taxon>Spermatophyta</taxon>
        <taxon>Magnoliopsida</taxon>
        <taxon>eudicotyledons</taxon>
        <taxon>Gunneridae</taxon>
        <taxon>Pentapetalae</taxon>
        <taxon>rosids</taxon>
        <taxon>fabids</taxon>
        <taxon>Malpighiales</taxon>
        <taxon>Passifloraceae</taxon>
        <taxon>Turnera</taxon>
    </lineage>
</organism>
<name>A0A9Q0JM09_9ROSI</name>
<dbReference type="InterPro" id="IPR002350">
    <property type="entry name" value="Kazal_dom"/>
</dbReference>
<dbReference type="PANTHER" id="PTHR34376">
    <property type="entry name" value="SERINE PROTEASE INHIBITOR, KAZAL-TYPE FAMILY PROTEIN"/>
    <property type="match status" value="1"/>
</dbReference>
<dbReference type="OrthoDB" id="808537at2759"/>
<evidence type="ECO:0000313" key="4">
    <source>
        <dbReference type="Proteomes" id="UP001141552"/>
    </source>
</evidence>
<protein>
    <recommendedName>
        <fullName evidence="2">Kazal-like domain-containing protein</fullName>
    </recommendedName>
</protein>
<dbReference type="AlphaFoldDB" id="A0A9Q0JM09"/>
<accession>A0A9Q0JM09</accession>
<gene>
    <name evidence="3" type="ORF">Tsubulata_006917</name>
</gene>
<dbReference type="EMBL" id="JAKUCV010001087">
    <property type="protein sequence ID" value="KAJ4847741.1"/>
    <property type="molecule type" value="Genomic_DNA"/>
</dbReference>